<organism evidence="8 9">
    <name type="scientific">Shiella aurantiaca</name>
    <dbReference type="NCBI Taxonomy" id="3058365"/>
    <lineage>
        <taxon>Bacteria</taxon>
        <taxon>Pseudomonadati</taxon>
        <taxon>Bacteroidota</taxon>
        <taxon>Cytophagia</taxon>
        <taxon>Cytophagales</taxon>
        <taxon>Shiellaceae</taxon>
        <taxon>Shiella</taxon>
    </lineage>
</organism>
<gene>
    <name evidence="8" type="ORF">QWY31_04645</name>
</gene>
<dbReference type="RefSeq" id="WP_320003303.1">
    <property type="nucleotide sequence ID" value="NZ_JAUHJS010000002.1"/>
</dbReference>
<dbReference type="Proteomes" id="UP001168552">
    <property type="component" value="Unassembled WGS sequence"/>
</dbReference>
<accession>A0ABT8F2Y2</accession>
<sequence>MEFFLATFTALFSVVNPFGAIPLFLSLTQDLDTAHRNEQALKSAVYMFAILVVFFFAGTLILNFFGIRIEDIRIAGGILICRSAFNLLSPDSFKGKKVSAEVEEEGMQKEDISFTPMAMPMLSGPGAIAITIGFFGQASGLKEYLWMVLAIVAVALLSYLVLRSSPKVNRFLGKAGMASLSRMMGFIVLSIGVSMIVNGILPLAHSFFAAP</sequence>
<dbReference type="PANTHER" id="PTHR33508:SF1">
    <property type="entry name" value="UPF0056 MEMBRANE PROTEIN YHCE"/>
    <property type="match status" value="1"/>
</dbReference>
<evidence type="ECO:0000256" key="6">
    <source>
        <dbReference type="ARBA" id="ARBA00023136"/>
    </source>
</evidence>
<feature type="transmembrane region" description="Helical" evidence="7">
    <location>
        <begin position="144"/>
        <end position="162"/>
    </location>
</feature>
<evidence type="ECO:0000313" key="8">
    <source>
        <dbReference type="EMBL" id="MDN4164777.1"/>
    </source>
</evidence>
<evidence type="ECO:0000256" key="2">
    <source>
        <dbReference type="ARBA" id="ARBA00009784"/>
    </source>
</evidence>
<keyword evidence="9" id="KW-1185">Reference proteome</keyword>
<dbReference type="InterPro" id="IPR002771">
    <property type="entry name" value="Multi_antbiot-R_MarC"/>
</dbReference>
<comment type="caution">
    <text evidence="7">Lacks conserved residue(s) required for the propagation of feature annotation.</text>
</comment>
<feature type="transmembrane region" description="Helical" evidence="7">
    <location>
        <begin position="44"/>
        <end position="65"/>
    </location>
</feature>
<keyword evidence="6 7" id="KW-0472">Membrane</keyword>
<dbReference type="Pfam" id="PF01914">
    <property type="entry name" value="MarC"/>
    <property type="match status" value="1"/>
</dbReference>
<keyword evidence="5 7" id="KW-1133">Transmembrane helix</keyword>
<evidence type="ECO:0000256" key="4">
    <source>
        <dbReference type="ARBA" id="ARBA00022692"/>
    </source>
</evidence>
<dbReference type="NCBIfam" id="TIGR00427">
    <property type="entry name" value="NAAT family transporter"/>
    <property type="match status" value="1"/>
</dbReference>
<name>A0ABT8F2Y2_9BACT</name>
<dbReference type="NCBIfam" id="NF008228">
    <property type="entry name" value="PRK10995.1"/>
    <property type="match status" value="1"/>
</dbReference>
<reference evidence="8" key="1">
    <citation type="submission" date="2023-06" db="EMBL/GenBank/DDBJ databases">
        <title>Cytophagales bacterium Strain LB-30, isolated from soil.</title>
        <authorList>
            <person name="Liu B."/>
        </authorList>
    </citation>
    <scope>NUCLEOTIDE SEQUENCE</scope>
    <source>
        <strain evidence="8">LB-30</strain>
    </source>
</reference>
<evidence type="ECO:0000256" key="7">
    <source>
        <dbReference type="RuleBase" id="RU362048"/>
    </source>
</evidence>
<comment type="caution">
    <text evidence="8">The sequence shown here is derived from an EMBL/GenBank/DDBJ whole genome shotgun (WGS) entry which is preliminary data.</text>
</comment>
<feature type="transmembrane region" description="Helical" evidence="7">
    <location>
        <begin position="117"/>
        <end position="138"/>
    </location>
</feature>
<evidence type="ECO:0000313" key="9">
    <source>
        <dbReference type="Proteomes" id="UP001168552"/>
    </source>
</evidence>
<evidence type="ECO:0000256" key="3">
    <source>
        <dbReference type="ARBA" id="ARBA00022475"/>
    </source>
</evidence>
<evidence type="ECO:0000256" key="5">
    <source>
        <dbReference type="ARBA" id="ARBA00022989"/>
    </source>
</evidence>
<proteinExistence type="inferred from homology"/>
<evidence type="ECO:0000256" key="1">
    <source>
        <dbReference type="ARBA" id="ARBA00004651"/>
    </source>
</evidence>
<dbReference type="EMBL" id="JAUHJS010000002">
    <property type="protein sequence ID" value="MDN4164777.1"/>
    <property type="molecule type" value="Genomic_DNA"/>
</dbReference>
<keyword evidence="4 7" id="KW-0812">Transmembrane</keyword>
<keyword evidence="3" id="KW-1003">Cell membrane</keyword>
<dbReference type="PANTHER" id="PTHR33508">
    <property type="entry name" value="UPF0056 MEMBRANE PROTEIN YHCE"/>
    <property type="match status" value="1"/>
</dbReference>
<protein>
    <recommendedName>
        <fullName evidence="7">UPF0056 membrane protein</fullName>
    </recommendedName>
</protein>
<comment type="subcellular location">
    <subcellularLocation>
        <location evidence="1 7">Cell membrane</location>
        <topology evidence="1 7">Multi-pass membrane protein</topology>
    </subcellularLocation>
</comment>
<feature type="transmembrane region" description="Helical" evidence="7">
    <location>
        <begin position="183"/>
        <end position="208"/>
    </location>
</feature>
<comment type="similarity">
    <text evidence="2 7">Belongs to the UPF0056 (MarC) family.</text>
</comment>